<dbReference type="InterPro" id="IPR027973">
    <property type="entry name" value="FSAF1-like"/>
</dbReference>
<protein>
    <submittedName>
        <fullName evidence="2">Uncharacterized protein</fullName>
    </submittedName>
</protein>
<dbReference type="Pfam" id="PF15375">
    <property type="entry name" value="FSAF1"/>
    <property type="match status" value="1"/>
</dbReference>
<proteinExistence type="predicted"/>
<comment type="caution">
    <text evidence="2">The sequence shown here is derived from an EMBL/GenBank/DDBJ whole genome shotgun (WGS) entry which is preliminary data.</text>
</comment>
<organism evidence="2 3">
    <name type="scientific">Porites lobata</name>
    <dbReference type="NCBI Taxonomy" id="104759"/>
    <lineage>
        <taxon>Eukaryota</taxon>
        <taxon>Metazoa</taxon>
        <taxon>Cnidaria</taxon>
        <taxon>Anthozoa</taxon>
        <taxon>Hexacorallia</taxon>
        <taxon>Scleractinia</taxon>
        <taxon>Fungiina</taxon>
        <taxon>Poritidae</taxon>
        <taxon>Porites</taxon>
    </lineage>
</organism>
<feature type="compositionally biased region" description="Basic and acidic residues" evidence="1">
    <location>
        <begin position="131"/>
        <end position="143"/>
    </location>
</feature>
<evidence type="ECO:0000313" key="3">
    <source>
        <dbReference type="Proteomes" id="UP001159405"/>
    </source>
</evidence>
<dbReference type="PANTHER" id="PTHR28366:SF1">
    <property type="entry name" value="CHROMOSOME 1 OPEN READING FRAME 131"/>
    <property type="match status" value="1"/>
</dbReference>
<gene>
    <name evidence="2" type="ORF">PLOB_00008704</name>
</gene>
<dbReference type="PANTHER" id="PTHR28366">
    <property type="entry name" value="CHROMOSOME 1 OPEN READING FRAME 131"/>
    <property type="match status" value="1"/>
</dbReference>
<feature type="region of interest" description="Disordered" evidence="1">
    <location>
        <begin position="39"/>
        <end position="75"/>
    </location>
</feature>
<dbReference type="InterPro" id="IPR052852">
    <property type="entry name" value="SSU_Processome_Comp"/>
</dbReference>
<accession>A0ABN8QMB6</accession>
<evidence type="ECO:0000313" key="2">
    <source>
        <dbReference type="EMBL" id="CAH3167280.1"/>
    </source>
</evidence>
<keyword evidence="3" id="KW-1185">Reference proteome</keyword>
<name>A0ABN8QMB6_9CNID</name>
<feature type="compositionally biased region" description="Basic and acidic residues" evidence="1">
    <location>
        <begin position="62"/>
        <end position="74"/>
    </location>
</feature>
<feature type="region of interest" description="Disordered" evidence="1">
    <location>
        <begin position="91"/>
        <end position="170"/>
    </location>
</feature>
<reference evidence="2 3" key="1">
    <citation type="submission" date="2022-05" db="EMBL/GenBank/DDBJ databases">
        <authorList>
            <consortium name="Genoscope - CEA"/>
            <person name="William W."/>
        </authorList>
    </citation>
    <scope>NUCLEOTIDE SEQUENCE [LARGE SCALE GENOMIC DNA]</scope>
</reference>
<dbReference type="Proteomes" id="UP001159405">
    <property type="component" value="Unassembled WGS sequence"/>
</dbReference>
<evidence type="ECO:0000256" key="1">
    <source>
        <dbReference type="SAM" id="MobiDB-lite"/>
    </source>
</evidence>
<feature type="compositionally biased region" description="Basic residues" evidence="1">
    <location>
        <begin position="147"/>
        <end position="158"/>
    </location>
</feature>
<sequence>MATGRLDDIENIFNSRGINKDSQGTIARKCPPPKVIEFVEPGKQRKKTKAGPPLSIKRKQLKDKDKPSRQHLDEIDFQSIAREVKEFGVTGLSRKERRKYEDQKAQALGGKVPKGQKMPYPMLMRQMKRRKEQEKEQREREHAMGIFKKKPDKSKKASTRSSLGRWVDNSSKGFEASVGKFKAGVQRLSKADLRKIKSTKR</sequence>
<dbReference type="EMBL" id="CALNXK010000140">
    <property type="protein sequence ID" value="CAH3167280.1"/>
    <property type="molecule type" value="Genomic_DNA"/>
</dbReference>